<keyword evidence="3" id="KW-1185">Reference proteome</keyword>
<comment type="caution">
    <text evidence="2">The sequence shown here is derived from an EMBL/GenBank/DDBJ whole genome shotgun (WGS) entry which is preliminary data.</text>
</comment>
<dbReference type="Proteomes" id="UP000295341">
    <property type="component" value="Unassembled WGS sequence"/>
</dbReference>
<feature type="transmembrane region" description="Helical" evidence="1">
    <location>
        <begin position="78"/>
        <end position="97"/>
    </location>
</feature>
<keyword evidence="1" id="KW-1133">Transmembrane helix</keyword>
<keyword evidence="1" id="KW-0812">Transmembrane</keyword>
<accession>A0A4S3K7L0</accession>
<dbReference type="InterPro" id="IPR009943">
    <property type="entry name" value="DUF1475"/>
</dbReference>
<protein>
    <submittedName>
        <fullName evidence="2">Uncharacterized protein DUF1475</fullName>
    </submittedName>
</protein>
<evidence type="ECO:0000256" key="1">
    <source>
        <dbReference type="SAM" id="Phobius"/>
    </source>
</evidence>
<dbReference type="AlphaFoldDB" id="A0A4S3K7L0"/>
<dbReference type="EMBL" id="SOBT01000010">
    <property type="protein sequence ID" value="TDU26714.1"/>
    <property type="molecule type" value="Genomic_DNA"/>
</dbReference>
<organism evidence="2 3">
    <name type="scientific">Panacagrimonas perspica</name>
    <dbReference type="NCBI Taxonomy" id="381431"/>
    <lineage>
        <taxon>Bacteria</taxon>
        <taxon>Pseudomonadati</taxon>
        <taxon>Pseudomonadota</taxon>
        <taxon>Gammaproteobacteria</taxon>
        <taxon>Nevskiales</taxon>
        <taxon>Nevskiaceae</taxon>
        <taxon>Panacagrimonas</taxon>
    </lineage>
</organism>
<dbReference type="PANTHER" id="PTHR36318:SF3">
    <property type="entry name" value="OS06G0581300 PROTEIN"/>
    <property type="match status" value="1"/>
</dbReference>
<name>A0A4S3K7L0_9GAMM</name>
<sequence length="117" mass="12928">MKAGLTLFSLAALAALIGVSIWATGHIAIMASIRDVMEQPGAGNNPWLIATLFDAYFGFLWFWLWVAYKETSWLARGLWLLVILLLGNMAMAAYMLIQIAKLRSGATVQDLLLRRAA</sequence>
<evidence type="ECO:0000313" key="3">
    <source>
        <dbReference type="Proteomes" id="UP000295341"/>
    </source>
</evidence>
<reference evidence="2 3" key="1">
    <citation type="submission" date="2019-03" db="EMBL/GenBank/DDBJ databases">
        <title>Genomic Encyclopedia of Type Strains, Phase IV (KMG-IV): sequencing the most valuable type-strain genomes for metagenomic binning, comparative biology and taxonomic classification.</title>
        <authorList>
            <person name="Goeker M."/>
        </authorList>
    </citation>
    <scope>NUCLEOTIDE SEQUENCE [LARGE SCALE GENOMIC DNA]</scope>
    <source>
        <strain evidence="2 3">DSM 26377</strain>
    </source>
</reference>
<dbReference type="PANTHER" id="PTHR36318">
    <property type="entry name" value="OS06G0581300 PROTEIN"/>
    <property type="match status" value="1"/>
</dbReference>
<dbReference type="Pfam" id="PF07343">
    <property type="entry name" value="DUF1475"/>
    <property type="match status" value="1"/>
</dbReference>
<gene>
    <name evidence="2" type="ORF">DFR24_3744</name>
</gene>
<feature type="transmembrane region" description="Helical" evidence="1">
    <location>
        <begin position="47"/>
        <end position="66"/>
    </location>
</feature>
<proteinExistence type="predicted"/>
<evidence type="ECO:0000313" key="2">
    <source>
        <dbReference type="EMBL" id="TDU26714.1"/>
    </source>
</evidence>
<dbReference type="RefSeq" id="WP_133882890.1">
    <property type="nucleotide sequence ID" value="NZ_MWIN01000007.1"/>
</dbReference>
<keyword evidence="1" id="KW-0472">Membrane</keyword>
<dbReference type="OrthoDB" id="194531at2"/>